<evidence type="ECO:0000256" key="1">
    <source>
        <dbReference type="ARBA" id="ARBA00023242"/>
    </source>
</evidence>
<dbReference type="CDD" id="cd07936">
    <property type="entry name" value="SCAN"/>
    <property type="match status" value="1"/>
</dbReference>
<name>A0A8D2LC62_VARKO</name>
<reference evidence="3" key="1">
    <citation type="submission" date="2025-08" db="UniProtKB">
        <authorList>
            <consortium name="Ensembl"/>
        </authorList>
    </citation>
    <scope>IDENTIFICATION</scope>
</reference>
<evidence type="ECO:0000259" key="2">
    <source>
        <dbReference type="PROSITE" id="PS50804"/>
    </source>
</evidence>
<accession>A0A8D2LC62</accession>
<reference evidence="3" key="2">
    <citation type="submission" date="2025-09" db="UniProtKB">
        <authorList>
            <consortium name="Ensembl"/>
        </authorList>
    </citation>
    <scope>IDENTIFICATION</scope>
</reference>
<keyword evidence="4" id="KW-1185">Reference proteome</keyword>
<dbReference type="FunFam" id="1.10.4020.10:FF:000001">
    <property type="entry name" value="zinc finger protein 263 isoform X1"/>
    <property type="match status" value="1"/>
</dbReference>
<dbReference type="PANTHER" id="PTHR45935">
    <property type="entry name" value="PROTEIN ZBED8-RELATED"/>
    <property type="match status" value="1"/>
</dbReference>
<dbReference type="InterPro" id="IPR003309">
    <property type="entry name" value="SCAN_dom"/>
</dbReference>
<dbReference type="Pfam" id="PF02023">
    <property type="entry name" value="SCAN"/>
    <property type="match status" value="1"/>
</dbReference>
<dbReference type="Proteomes" id="UP000694545">
    <property type="component" value="Unplaced"/>
</dbReference>
<dbReference type="InterPro" id="IPR038269">
    <property type="entry name" value="SCAN_sf"/>
</dbReference>
<dbReference type="Gene3D" id="1.10.4020.10">
    <property type="entry name" value="DNA breaking-rejoining enzymes"/>
    <property type="match status" value="1"/>
</dbReference>
<dbReference type="SUPFAM" id="SSF47353">
    <property type="entry name" value="Retrovirus capsid dimerization domain-like"/>
    <property type="match status" value="1"/>
</dbReference>
<evidence type="ECO:0000313" key="4">
    <source>
        <dbReference type="Proteomes" id="UP000694545"/>
    </source>
</evidence>
<dbReference type="SMART" id="SM00431">
    <property type="entry name" value="SCAN"/>
    <property type="match status" value="1"/>
</dbReference>
<sequence length="183" mass="21087">MGRAAFSGLAAQDRQDYGKVKAAILRGDAMSREKQRQHFRHFCYQEAEGPRGVYSRLQELCSQWLKVERHSKEQILETLILEQFLSILPQEMQSWVRGNGPETCSHAVALAESFLQQQQANEKQKQQVQLVRVFKVLLSSLCVQHPCIFLVVPHRLLAWLRSSRGRAFSVIRQEPPPCCFDTH</sequence>
<keyword evidence="1" id="KW-0539">Nucleus</keyword>
<feature type="domain" description="SCAN box" evidence="2">
    <location>
        <begin position="36"/>
        <end position="118"/>
    </location>
</feature>
<dbReference type="AlphaFoldDB" id="A0A8D2LC62"/>
<dbReference type="Ensembl" id="ENSVKKT00000020239.1">
    <property type="protein sequence ID" value="ENSVKKP00000019752.1"/>
    <property type="gene ID" value="ENSVKKG00000013375.1"/>
</dbReference>
<dbReference type="OMA" id="ETCSHAV"/>
<dbReference type="PANTHER" id="PTHR45935:SF15">
    <property type="entry name" value="SCAN BOX DOMAIN-CONTAINING PROTEIN"/>
    <property type="match status" value="1"/>
</dbReference>
<protein>
    <recommendedName>
        <fullName evidence="2">SCAN box domain-containing protein</fullName>
    </recommendedName>
</protein>
<dbReference type="InterPro" id="IPR050916">
    <property type="entry name" value="SCAN-C2H2_zinc_finger"/>
</dbReference>
<proteinExistence type="predicted"/>
<evidence type="ECO:0000313" key="3">
    <source>
        <dbReference type="Ensembl" id="ENSVKKP00000019752.1"/>
    </source>
</evidence>
<dbReference type="PROSITE" id="PS50804">
    <property type="entry name" value="SCAN_BOX"/>
    <property type="match status" value="1"/>
</dbReference>
<organism evidence="3 4">
    <name type="scientific">Varanus komodoensis</name>
    <name type="common">Komodo dragon</name>
    <dbReference type="NCBI Taxonomy" id="61221"/>
    <lineage>
        <taxon>Eukaryota</taxon>
        <taxon>Metazoa</taxon>
        <taxon>Chordata</taxon>
        <taxon>Craniata</taxon>
        <taxon>Vertebrata</taxon>
        <taxon>Euteleostomi</taxon>
        <taxon>Lepidosauria</taxon>
        <taxon>Squamata</taxon>
        <taxon>Bifurcata</taxon>
        <taxon>Unidentata</taxon>
        <taxon>Episquamata</taxon>
        <taxon>Toxicofera</taxon>
        <taxon>Anguimorpha</taxon>
        <taxon>Paleoanguimorpha</taxon>
        <taxon>Varanoidea</taxon>
        <taxon>Varanidae</taxon>
        <taxon>Varanus</taxon>
    </lineage>
</organism>